<dbReference type="InterPro" id="IPR050825">
    <property type="entry name" value="RBM42_RBP45_47-like"/>
</dbReference>
<dbReference type="PROSITE" id="PS50102">
    <property type="entry name" value="RRM"/>
    <property type="match status" value="3"/>
</dbReference>
<dbReference type="GO" id="GO:0003729">
    <property type="term" value="F:mRNA binding"/>
    <property type="evidence" value="ECO:0007669"/>
    <property type="project" value="EnsemblFungi"/>
</dbReference>
<dbReference type="GO" id="GO:0042149">
    <property type="term" value="P:cellular response to glucose starvation"/>
    <property type="evidence" value="ECO:0007669"/>
    <property type="project" value="EnsemblFungi"/>
</dbReference>
<keyword evidence="1 2" id="KW-0694">RNA-binding</keyword>
<reference evidence="5 6" key="1">
    <citation type="submission" date="2016-05" db="EMBL/GenBank/DDBJ databases">
        <title>Comparative genomics of biotechnologically important yeasts.</title>
        <authorList>
            <consortium name="DOE Joint Genome Institute"/>
            <person name="Riley R."/>
            <person name="Haridas S."/>
            <person name="Wolfe K.H."/>
            <person name="Lopes M.R."/>
            <person name="Hittinger C.T."/>
            <person name="Goker M."/>
            <person name="Salamov A."/>
            <person name="Wisecaver J."/>
            <person name="Long T.M."/>
            <person name="Aerts A.L."/>
            <person name="Barry K."/>
            <person name="Choi C."/>
            <person name="Clum A."/>
            <person name="Coughlan A.Y."/>
            <person name="Deshpande S."/>
            <person name="Douglass A.P."/>
            <person name="Hanson S.J."/>
            <person name="Klenk H.-P."/>
            <person name="LaButti K."/>
            <person name="Lapidus A."/>
            <person name="Lindquist E."/>
            <person name="Lipzen A."/>
            <person name="Meier-kolthoff J.P."/>
            <person name="Ohm R.A."/>
            <person name="Otillar R.P."/>
            <person name="Pangilinan J."/>
            <person name="Peng Y."/>
            <person name="Rokas A."/>
            <person name="Rosa C.A."/>
            <person name="Scheuner C."/>
            <person name="Sibirny A.A."/>
            <person name="Slot J.C."/>
            <person name="Stielow J.B."/>
            <person name="Sun H."/>
            <person name="Kurtzman C.P."/>
            <person name="Blackwell M."/>
            <person name="Grigoriev I.V."/>
            <person name="Jeffries T.W."/>
        </authorList>
    </citation>
    <scope>NUCLEOTIDE SEQUENCE [LARGE SCALE GENOMIC DNA]</scope>
    <source>
        <strain evidence="5 6">NRRL YB-4993</strain>
    </source>
</reference>
<dbReference type="PANTHER" id="PTHR47640:SF5">
    <property type="entry name" value="RRM DOMAIN-CONTAINING PROTEIN"/>
    <property type="match status" value="1"/>
</dbReference>
<proteinExistence type="predicted"/>
<evidence type="ECO:0000256" key="1">
    <source>
        <dbReference type="ARBA" id="ARBA00022884"/>
    </source>
</evidence>
<feature type="domain" description="RRM" evidence="4">
    <location>
        <begin position="24"/>
        <end position="101"/>
    </location>
</feature>
<dbReference type="AlphaFoldDB" id="A0A1A0H6W3"/>
<accession>A0A1A0H6W3</accession>
<feature type="domain" description="RRM" evidence="4">
    <location>
        <begin position="116"/>
        <end position="194"/>
    </location>
</feature>
<dbReference type="GeneID" id="30028248"/>
<dbReference type="GO" id="GO:0000932">
    <property type="term" value="C:P-body"/>
    <property type="evidence" value="ECO:0007669"/>
    <property type="project" value="EnsemblFungi"/>
</dbReference>
<dbReference type="Proteomes" id="UP000092555">
    <property type="component" value="Unassembled WGS sequence"/>
</dbReference>
<feature type="non-terminal residue" evidence="5">
    <location>
        <position position="1"/>
    </location>
</feature>
<feature type="domain" description="RRM" evidence="4">
    <location>
        <begin position="282"/>
        <end position="354"/>
    </location>
</feature>
<dbReference type="EMBL" id="LXTC01000006">
    <property type="protein sequence ID" value="OBA19648.1"/>
    <property type="molecule type" value="Genomic_DNA"/>
</dbReference>
<dbReference type="InterPro" id="IPR000504">
    <property type="entry name" value="RRM_dom"/>
</dbReference>
<organism evidence="5 6">
    <name type="scientific">Metschnikowia bicuspidata var. bicuspidata NRRL YB-4993</name>
    <dbReference type="NCBI Taxonomy" id="869754"/>
    <lineage>
        <taxon>Eukaryota</taxon>
        <taxon>Fungi</taxon>
        <taxon>Dikarya</taxon>
        <taxon>Ascomycota</taxon>
        <taxon>Saccharomycotina</taxon>
        <taxon>Pichiomycetes</taxon>
        <taxon>Metschnikowiaceae</taxon>
        <taxon>Metschnikowia</taxon>
    </lineage>
</organism>
<dbReference type="InterPro" id="IPR035979">
    <property type="entry name" value="RBD_domain_sf"/>
</dbReference>
<dbReference type="PANTHER" id="PTHR47640">
    <property type="entry name" value="TRNA SELENOCYSTEINE 1-ASSOCIATED PROTEIN 1-RELATED-RELATED"/>
    <property type="match status" value="1"/>
</dbReference>
<dbReference type="Gene3D" id="3.30.70.330">
    <property type="match status" value="3"/>
</dbReference>
<evidence type="ECO:0000256" key="3">
    <source>
        <dbReference type="SAM" id="MobiDB-lite"/>
    </source>
</evidence>
<dbReference type="RefSeq" id="XP_018710176.1">
    <property type="nucleotide sequence ID" value="XM_018855272.1"/>
</dbReference>
<name>A0A1A0H6W3_9ASCO</name>
<sequence length="365" mass="40708">SESLSRSEISPASATAGGRIILKNVLYVGGLSKSVSEDILQELMGTNDAITSIKLLNDKNRPGLNYAFIEFRSDEQARAALEAYNGQPLHDSMLKINFAYQSSTFTTSQNTDEQLFNIFVGDLSPEVDDEALYKFFSHFQSLKQAHVMWDMQTSRSRGYGFATFRDSADADLALQSMNGKLLLGRAIRCNWASHKQAPGPRQNAARTQNQRPYRNQYPRYQSGASPSLPSNQGFVMEPSPFPLPMSLPGQDLQQQTFVQGAGPLMNPQPYDVVVRQTPSWQTTVYLGNVAHFTQQNDLIPILQNFGYIIDFKFHPEKGCAFVKYDSHERAALAISQLAGFNVNGRPLKCGWGKARAPPTNPYQTY</sequence>
<gene>
    <name evidence="5" type="ORF">METBIDRAFT_23914</name>
</gene>
<dbReference type="InterPro" id="IPR012677">
    <property type="entry name" value="Nucleotide-bd_a/b_plait_sf"/>
</dbReference>
<dbReference type="GO" id="GO:0043022">
    <property type="term" value="F:ribosome binding"/>
    <property type="evidence" value="ECO:0007669"/>
    <property type="project" value="EnsemblFungi"/>
</dbReference>
<dbReference type="GO" id="GO:0008266">
    <property type="term" value="F:poly(U) RNA binding"/>
    <property type="evidence" value="ECO:0007669"/>
    <property type="project" value="EnsemblFungi"/>
</dbReference>
<dbReference type="GO" id="GO:0005634">
    <property type="term" value="C:nucleus"/>
    <property type="evidence" value="ECO:0007669"/>
    <property type="project" value="EnsemblFungi"/>
</dbReference>
<evidence type="ECO:0000313" key="6">
    <source>
        <dbReference type="Proteomes" id="UP000092555"/>
    </source>
</evidence>
<dbReference type="SUPFAM" id="SSF54928">
    <property type="entry name" value="RNA-binding domain, RBD"/>
    <property type="match status" value="3"/>
</dbReference>
<dbReference type="SMART" id="SM00360">
    <property type="entry name" value="RRM"/>
    <property type="match status" value="3"/>
</dbReference>
<dbReference type="OrthoDB" id="8093034at2759"/>
<feature type="region of interest" description="Disordered" evidence="3">
    <location>
        <begin position="194"/>
        <end position="231"/>
    </location>
</feature>
<protein>
    <recommendedName>
        <fullName evidence="4">RRM domain-containing protein</fullName>
    </recommendedName>
</protein>
<dbReference type="CDD" id="cd00590">
    <property type="entry name" value="RRM_SF"/>
    <property type="match status" value="1"/>
</dbReference>
<evidence type="ECO:0000259" key="4">
    <source>
        <dbReference type="PROSITE" id="PS50102"/>
    </source>
</evidence>
<dbReference type="GO" id="GO:0000184">
    <property type="term" value="P:nuclear-transcribed mRNA catabolic process, nonsense-mediated decay"/>
    <property type="evidence" value="ECO:0007669"/>
    <property type="project" value="EnsemblFungi"/>
</dbReference>
<keyword evidence="6" id="KW-1185">Reference proteome</keyword>
<comment type="caution">
    <text evidence="5">The sequence shown here is derived from an EMBL/GenBank/DDBJ whole genome shotgun (WGS) entry which is preliminary data.</text>
</comment>
<dbReference type="GO" id="GO:0010494">
    <property type="term" value="C:cytoplasmic stress granule"/>
    <property type="evidence" value="ECO:0007669"/>
    <property type="project" value="EnsemblFungi"/>
</dbReference>
<dbReference type="Pfam" id="PF00076">
    <property type="entry name" value="RRM_1"/>
    <property type="match status" value="3"/>
</dbReference>
<dbReference type="GO" id="GO:0043488">
    <property type="term" value="P:regulation of mRNA stability"/>
    <property type="evidence" value="ECO:0007669"/>
    <property type="project" value="EnsemblFungi"/>
</dbReference>
<dbReference type="GO" id="GO:0006415">
    <property type="term" value="P:translational termination"/>
    <property type="evidence" value="ECO:0007669"/>
    <property type="project" value="EnsemblFungi"/>
</dbReference>
<feature type="compositionally biased region" description="Polar residues" evidence="3">
    <location>
        <begin position="204"/>
        <end position="231"/>
    </location>
</feature>
<dbReference type="STRING" id="869754.A0A1A0H6W3"/>
<feature type="non-terminal residue" evidence="5">
    <location>
        <position position="365"/>
    </location>
</feature>
<evidence type="ECO:0000256" key="2">
    <source>
        <dbReference type="PROSITE-ProRule" id="PRU00176"/>
    </source>
</evidence>
<evidence type="ECO:0000313" key="5">
    <source>
        <dbReference type="EMBL" id="OBA19648.1"/>
    </source>
</evidence>
<dbReference type="GO" id="GO:0034063">
    <property type="term" value="P:stress granule assembly"/>
    <property type="evidence" value="ECO:0007669"/>
    <property type="project" value="EnsemblFungi"/>
</dbReference>